<dbReference type="AlphaFoldDB" id="A0A1T5DTW9"/>
<reference evidence="2" key="1">
    <citation type="submission" date="2017-02" db="EMBL/GenBank/DDBJ databases">
        <authorList>
            <person name="Varghese N."/>
            <person name="Submissions S."/>
        </authorList>
    </citation>
    <scope>NUCLEOTIDE SEQUENCE [LARGE SCALE GENOMIC DNA]</scope>
    <source>
        <strain evidence="2">DSM 22270</strain>
    </source>
</reference>
<evidence type="ECO:0000313" key="2">
    <source>
        <dbReference type="Proteomes" id="UP000190897"/>
    </source>
</evidence>
<evidence type="ECO:0008006" key="3">
    <source>
        <dbReference type="Google" id="ProtNLM"/>
    </source>
</evidence>
<gene>
    <name evidence="1" type="ORF">SAMN05660293_01891</name>
</gene>
<accession>A0A1T5DTW9</accession>
<dbReference type="RefSeq" id="WP_082214427.1">
    <property type="nucleotide sequence ID" value="NZ_FUZA01000002.1"/>
</dbReference>
<name>A0A1T5DTW9_9BACT</name>
<dbReference type="EMBL" id="FUZA01000002">
    <property type="protein sequence ID" value="SKB74970.1"/>
    <property type="molecule type" value="Genomic_DNA"/>
</dbReference>
<keyword evidence="2" id="KW-1185">Reference proteome</keyword>
<proteinExistence type="predicted"/>
<dbReference type="OrthoDB" id="961534at2"/>
<organism evidence="1 2">
    <name type="scientific">Dyadobacter psychrophilus</name>
    <dbReference type="NCBI Taxonomy" id="651661"/>
    <lineage>
        <taxon>Bacteria</taxon>
        <taxon>Pseudomonadati</taxon>
        <taxon>Bacteroidota</taxon>
        <taxon>Cytophagia</taxon>
        <taxon>Cytophagales</taxon>
        <taxon>Spirosomataceae</taxon>
        <taxon>Dyadobacter</taxon>
    </lineage>
</organism>
<evidence type="ECO:0000313" key="1">
    <source>
        <dbReference type="EMBL" id="SKB74970.1"/>
    </source>
</evidence>
<sequence length="83" mass="9471">MSKIFFLRIIYRNAVSLHKITSIVESVKGAKIKHLNFISKGREFVGVIAFEASQLIDFEQIYNMIRGNTDISEVEQITDASFC</sequence>
<protein>
    <recommendedName>
        <fullName evidence="3">ACT domain-containing protein</fullName>
    </recommendedName>
</protein>
<dbReference type="Proteomes" id="UP000190897">
    <property type="component" value="Unassembled WGS sequence"/>
</dbReference>